<keyword evidence="1" id="KW-1133">Transmembrane helix</keyword>
<keyword evidence="1" id="KW-0472">Membrane</keyword>
<reference evidence="3" key="1">
    <citation type="journal article" date="2019" name="Int. J. Syst. Evol. Microbiol.">
        <title>The Global Catalogue of Microorganisms (GCM) 10K type strain sequencing project: providing services to taxonomists for standard genome sequencing and annotation.</title>
        <authorList>
            <consortium name="The Broad Institute Genomics Platform"/>
            <consortium name="The Broad Institute Genome Sequencing Center for Infectious Disease"/>
            <person name="Wu L."/>
            <person name="Ma J."/>
        </authorList>
    </citation>
    <scope>NUCLEOTIDE SEQUENCE [LARGE SCALE GENOMIC DNA]</scope>
    <source>
        <strain evidence="3">TISTR 1858</strain>
    </source>
</reference>
<proteinExistence type="predicted"/>
<evidence type="ECO:0000313" key="2">
    <source>
        <dbReference type="EMBL" id="MFD2630912.1"/>
    </source>
</evidence>
<gene>
    <name evidence="2" type="ORF">ACFSUN_19265</name>
</gene>
<dbReference type="EMBL" id="JBHUMX010000045">
    <property type="protein sequence ID" value="MFD2630912.1"/>
    <property type="molecule type" value="Genomic_DNA"/>
</dbReference>
<comment type="caution">
    <text evidence="2">The sequence shown here is derived from an EMBL/GenBank/DDBJ whole genome shotgun (WGS) entry which is preliminary data.</text>
</comment>
<evidence type="ECO:0000313" key="3">
    <source>
        <dbReference type="Proteomes" id="UP001597451"/>
    </source>
</evidence>
<name>A0ABW5Q5H6_9BACI</name>
<protein>
    <submittedName>
        <fullName evidence="2">Uncharacterized protein</fullName>
    </submittedName>
</protein>
<sequence length="88" mass="8926">MAEMFDGVLEWLGSAFTMIKEAVFGAVLWLIKALGEFLVSIGVVDDMASGVTVSTIIVIVVFLVIIGLTLGPIRPVGGGSGDGGGGGE</sequence>
<evidence type="ECO:0000256" key="1">
    <source>
        <dbReference type="SAM" id="Phobius"/>
    </source>
</evidence>
<organism evidence="2 3">
    <name type="scientific">Oceanobacillus kapialis</name>
    <dbReference type="NCBI Taxonomy" id="481353"/>
    <lineage>
        <taxon>Bacteria</taxon>
        <taxon>Bacillati</taxon>
        <taxon>Bacillota</taxon>
        <taxon>Bacilli</taxon>
        <taxon>Bacillales</taxon>
        <taxon>Bacillaceae</taxon>
        <taxon>Oceanobacillus</taxon>
    </lineage>
</organism>
<keyword evidence="1" id="KW-0812">Transmembrane</keyword>
<dbReference type="RefSeq" id="WP_379564594.1">
    <property type="nucleotide sequence ID" value="NZ_JBHUMX010000045.1"/>
</dbReference>
<dbReference type="Proteomes" id="UP001597451">
    <property type="component" value="Unassembled WGS sequence"/>
</dbReference>
<feature type="transmembrane region" description="Helical" evidence="1">
    <location>
        <begin position="51"/>
        <end position="70"/>
    </location>
</feature>
<keyword evidence="3" id="KW-1185">Reference proteome</keyword>
<accession>A0ABW5Q5H6</accession>